<proteinExistence type="predicted"/>
<dbReference type="RefSeq" id="WP_323438405.1">
    <property type="nucleotide sequence ID" value="NZ_JAYFUH010000085.1"/>
</dbReference>
<comment type="caution">
    <text evidence="1">The sequence shown here is derived from an EMBL/GenBank/DDBJ whole genome shotgun (WGS) entry which is preliminary data.</text>
</comment>
<gene>
    <name evidence="1" type="ORF">VA603_07450</name>
</gene>
<accession>A0ABU5V1X9</accession>
<dbReference type="Proteomes" id="UP001301653">
    <property type="component" value="Unassembled WGS sequence"/>
</dbReference>
<protein>
    <submittedName>
        <fullName evidence="1">Uncharacterized protein</fullName>
    </submittedName>
</protein>
<sequence>MRLKREAVRAAWEQLEGSKVHTHFLGYLAIREAAQTDGRTEDLRVNFKSFFDRFLRANGMSEDVPYIKPFGGPTNNKNVAGSYAPSSLRGVAPLMKVASYDNDVTPVTFSLLPKHESLALQHLLNGRPISLDALGVFLYRDYLVAPEIASYEGIKDLTQREFGLSEEEVTSNYSTPFFYKGALFR</sequence>
<keyword evidence="2" id="KW-1185">Reference proteome</keyword>
<name>A0ABU5V1X9_9GAMM</name>
<evidence type="ECO:0000313" key="2">
    <source>
        <dbReference type="Proteomes" id="UP001301653"/>
    </source>
</evidence>
<dbReference type="EMBL" id="JAYFUH010000085">
    <property type="protein sequence ID" value="MEA5667360.1"/>
    <property type="molecule type" value="Genomic_DNA"/>
</dbReference>
<organism evidence="1 2">
    <name type="scientific">Stenotrophomonas capsici</name>
    <dbReference type="NCBI Taxonomy" id="3110230"/>
    <lineage>
        <taxon>Bacteria</taxon>
        <taxon>Pseudomonadati</taxon>
        <taxon>Pseudomonadota</taxon>
        <taxon>Gammaproteobacteria</taxon>
        <taxon>Lysobacterales</taxon>
        <taxon>Lysobacteraceae</taxon>
        <taxon>Stenotrophomonas</taxon>
    </lineage>
</organism>
<reference evidence="1 2" key="1">
    <citation type="submission" date="2023-12" db="EMBL/GenBank/DDBJ databases">
        <title>Stenotrophomonas guangdongensis sp. nov., isolated from wilted pepper plants (Capsicum annuum).</title>
        <authorList>
            <person name="Qiu M."/>
            <person name="Li Y."/>
            <person name="Liu Q."/>
            <person name="Zhang X."/>
            <person name="Huang Y."/>
            <person name="Guo R."/>
            <person name="Hu M."/>
            <person name="Zhou J."/>
            <person name="Zhou X."/>
        </authorList>
    </citation>
    <scope>NUCLEOTIDE SEQUENCE [LARGE SCALE GENOMIC DNA]</scope>
    <source>
        <strain evidence="1 2">MH1</strain>
    </source>
</reference>
<evidence type="ECO:0000313" key="1">
    <source>
        <dbReference type="EMBL" id="MEA5667360.1"/>
    </source>
</evidence>